<evidence type="ECO:0000256" key="4">
    <source>
        <dbReference type="ARBA" id="ARBA00022475"/>
    </source>
</evidence>
<evidence type="ECO:0000313" key="15">
    <source>
        <dbReference type="Proteomes" id="UP000807504"/>
    </source>
</evidence>
<accession>A0A8T0E0B5</accession>
<keyword evidence="3 12" id="KW-0813">Transport</keyword>
<reference evidence="14" key="2">
    <citation type="submission" date="2020-06" db="EMBL/GenBank/DDBJ databases">
        <authorList>
            <person name="Sheffer M."/>
        </authorList>
    </citation>
    <scope>NUCLEOTIDE SEQUENCE</scope>
</reference>
<feature type="region of interest" description="Disordered" evidence="13">
    <location>
        <begin position="345"/>
        <end position="377"/>
    </location>
</feature>
<comment type="subcellular location">
    <subcellularLocation>
        <location evidence="1">Cell junction</location>
        <location evidence="1">Gap junction</location>
    </subcellularLocation>
    <subcellularLocation>
        <location evidence="2 12">Cell membrane</location>
        <topology evidence="2 12">Multi-pass membrane protein</topology>
    </subcellularLocation>
</comment>
<evidence type="ECO:0000256" key="9">
    <source>
        <dbReference type="ARBA" id="ARBA00023065"/>
    </source>
</evidence>
<dbReference type="PANTHER" id="PTHR11893:SF36">
    <property type="entry name" value="INNEXIN-5"/>
    <property type="match status" value="1"/>
</dbReference>
<evidence type="ECO:0000256" key="8">
    <source>
        <dbReference type="ARBA" id="ARBA00022989"/>
    </source>
</evidence>
<evidence type="ECO:0000256" key="5">
    <source>
        <dbReference type="ARBA" id="ARBA00022692"/>
    </source>
</evidence>
<evidence type="ECO:0000256" key="12">
    <source>
        <dbReference type="RuleBase" id="RU010713"/>
    </source>
</evidence>
<proteinExistence type="inferred from homology"/>
<dbReference type="PANTHER" id="PTHR11893">
    <property type="entry name" value="INNEXIN"/>
    <property type="match status" value="1"/>
</dbReference>
<evidence type="ECO:0000256" key="1">
    <source>
        <dbReference type="ARBA" id="ARBA00004610"/>
    </source>
</evidence>
<keyword evidence="10 12" id="KW-0472">Membrane</keyword>
<comment type="similarity">
    <text evidence="12">Belongs to the pannexin family.</text>
</comment>
<dbReference type="GO" id="GO:0005886">
    <property type="term" value="C:plasma membrane"/>
    <property type="evidence" value="ECO:0007669"/>
    <property type="project" value="UniProtKB-SubCell"/>
</dbReference>
<feature type="transmembrane region" description="Helical" evidence="12">
    <location>
        <begin position="265"/>
        <end position="285"/>
    </location>
</feature>
<feature type="transmembrane region" description="Helical" evidence="12">
    <location>
        <begin position="173"/>
        <end position="200"/>
    </location>
</feature>
<dbReference type="InterPro" id="IPR000990">
    <property type="entry name" value="Innexin"/>
</dbReference>
<dbReference type="Proteomes" id="UP000807504">
    <property type="component" value="Unassembled WGS sequence"/>
</dbReference>
<keyword evidence="7" id="KW-0965">Cell junction</keyword>
<keyword evidence="4" id="KW-1003">Cell membrane</keyword>
<dbReference type="PRINTS" id="PR01262">
    <property type="entry name" value="INNEXIN"/>
</dbReference>
<evidence type="ECO:0000256" key="3">
    <source>
        <dbReference type="ARBA" id="ARBA00022448"/>
    </source>
</evidence>
<feature type="compositionally biased region" description="Basic and acidic residues" evidence="13">
    <location>
        <begin position="348"/>
        <end position="370"/>
    </location>
</feature>
<evidence type="ECO:0000256" key="7">
    <source>
        <dbReference type="ARBA" id="ARBA00022949"/>
    </source>
</evidence>
<gene>
    <name evidence="12" type="primary">inx</name>
    <name evidence="14" type="ORF">HNY73_021945</name>
</gene>
<dbReference type="GO" id="GO:0005921">
    <property type="term" value="C:gap junction"/>
    <property type="evidence" value="ECO:0007669"/>
    <property type="project" value="UniProtKB-SubCell"/>
</dbReference>
<name>A0A8T0E0B5_ARGBR</name>
<evidence type="ECO:0000256" key="6">
    <source>
        <dbReference type="ARBA" id="ARBA00022868"/>
    </source>
</evidence>
<organism evidence="14 15">
    <name type="scientific">Argiope bruennichi</name>
    <name type="common">Wasp spider</name>
    <name type="synonym">Aranea bruennichi</name>
    <dbReference type="NCBI Taxonomy" id="94029"/>
    <lineage>
        <taxon>Eukaryota</taxon>
        <taxon>Metazoa</taxon>
        <taxon>Ecdysozoa</taxon>
        <taxon>Arthropoda</taxon>
        <taxon>Chelicerata</taxon>
        <taxon>Arachnida</taxon>
        <taxon>Araneae</taxon>
        <taxon>Araneomorphae</taxon>
        <taxon>Entelegynae</taxon>
        <taxon>Araneoidea</taxon>
        <taxon>Araneidae</taxon>
        <taxon>Argiope</taxon>
    </lineage>
</organism>
<dbReference type="Pfam" id="PF00876">
    <property type="entry name" value="Innexin"/>
    <property type="match status" value="1"/>
</dbReference>
<evidence type="ECO:0000256" key="2">
    <source>
        <dbReference type="ARBA" id="ARBA00004651"/>
    </source>
</evidence>
<dbReference type="AlphaFoldDB" id="A0A8T0E0B5"/>
<comment type="function">
    <text evidence="12">Structural component of the gap junctions.</text>
</comment>
<evidence type="ECO:0000256" key="10">
    <source>
        <dbReference type="ARBA" id="ARBA00023136"/>
    </source>
</evidence>
<keyword evidence="9 12" id="KW-0406">Ion transport</keyword>
<dbReference type="GO" id="GO:0034220">
    <property type="term" value="P:monoatomic ion transmembrane transport"/>
    <property type="evidence" value="ECO:0007669"/>
    <property type="project" value="UniProtKB-KW"/>
</dbReference>
<evidence type="ECO:0000256" key="11">
    <source>
        <dbReference type="ARBA" id="ARBA00023303"/>
    </source>
</evidence>
<comment type="caution">
    <text evidence="14">The sequence shown here is derived from an EMBL/GenBank/DDBJ whole genome shotgun (WGS) entry which is preliminary data.</text>
</comment>
<protein>
    <recommendedName>
        <fullName evidence="12">Innexin</fullName>
    </recommendedName>
</protein>
<dbReference type="PROSITE" id="PS51013">
    <property type="entry name" value="PANNEXIN"/>
    <property type="match status" value="1"/>
</dbReference>
<evidence type="ECO:0000313" key="14">
    <source>
        <dbReference type="EMBL" id="KAF8763806.1"/>
    </source>
</evidence>
<evidence type="ECO:0000256" key="13">
    <source>
        <dbReference type="SAM" id="MobiDB-lite"/>
    </source>
</evidence>
<keyword evidence="5 12" id="KW-0812">Transmembrane</keyword>
<keyword evidence="6" id="KW-0303">Gap junction</keyword>
<keyword evidence="8 12" id="KW-1133">Transmembrane helix</keyword>
<reference evidence="14" key="1">
    <citation type="journal article" date="2020" name="bioRxiv">
        <title>Chromosome-level reference genome of the European wasp spider Argiope bruennichi: a resource for studies on range expansion and evolutionary adaptation.</title>
        <authorList>
            <person name="Sheffer M.M."/>
            <person name="Hoppe A."/>
            <person name="Krehenwinkel H."/>
            <person name="Uhl G."/>
            <person name="Kuss A.W."/>
            <person name="Jensen L."/>
            <person name="Jensen C."/>
            <person name="Gillespie R.G."/>
            <person name="Hoff K.J."/>
            <person name="Prost S."/>
        </authorList>
    </citation>
    <scope>NUCLEOTIDE SEQUENCE</scope>
</reference>
<dbReference type="EMBL" id="JABXBU010002231">
    <property type="protein sequence ID" value="KAF8763806.1"/>
    <property type="molecule type" value="Genomic_DNA"/>
</dbReference>
<feature type="transmembrane region" description="Helical" evidence="12">
    <location>
        <begin position="106"/>
        <end position="128"/>
    </location>
</feature>
<dbReference type="GO" id="GO:0005243">
    <property type="term" value="F:gap junction channel activity"/>
    <property type="evidence" value="ECO:0007669"/>
    <property type="project" value="TreeGrafter"/>
</dbReference>
<keyword evidence="15" id="KW-1185">Reference proteome</keyword>
<sequence length="377" mass="43322">MGRSIFNNMLFSYKSPTVDNFVFWLVHRFTAVKLLIMSLIITCRLAFGDSFTCSASYDALPQSFMDAKCYSELIVSYPGSPNPVIQDRGYSSRNFANDDTKREQPFYQWVNLALLVHAVIFHLPHLLWKAYESGYIGRLTAGLEVALSKEQKRNLELCYLAKFLLITQGKHKVYTGVFIFFEVCNFIVCISQTVWLVSFFNMNDAPNYLSVDTSTYSGYRNYYFPSTSLCSITKYSASGEPRNMDAVCVLSLNDLYMRLFLFLRAWYIILILATSAVLIYRLVLIQPKVRSLMIRTVTPLVSKSTVMSVCHQMSYCDWFFLMAVQKELTNADFSKLIEKMFAVSQNTGKEHEETDDKSSIYEDSHKELELSPRSTPL</sequence>
<keyword evidence="11 12" id="KW-0407">Ion channel</keyword>
<feature type="transmembrane region" description="Helical" evidence="12">
    <location>
        <begin position="21"/>
        <end position="47"/>
    </location>
</feature>